<feature type="binding site" evidence="16">
    <location>
        <position position="75"/>
    </location>
    <ligand>
        <name>Ca(2+)</name>
        <dbReference type="ChEBI" id="CHEBI:29108"/>
        <label>1</label>
    </ligand>
</feature>
<evidence type="ECO:0000256" key="3">
    <source>
        <dbReference type="ARBA" id="ARBA00004613"/>
    </source>
</evidence>
<comment type="cofactor">
    <cofactor evidence="16 19">
        <name>Ca(2+)</name>
        <dbReference type="ChEBI" id="CHEBI:29108"/>
    </cofactor>
    <text evidence="16 19">Binds 2 calcium ions per subunit.</text>
</comment>
<dbReference type="EMBL" id="BK061181">
    <property type="protein sequence ID" value="DBA08978.1"/>
    <property type="molecule type" value="mRNA"/>
</dbReference>
<dbReference type="GO" id="GO:0046872">
    <property type="term" value="F:metal ion binding"/>
    <property type="evidence" value="ECO:0007669"/>
    <property type="project" value="UniProtKB-UniRule"/>
</dbReference>
<feature type="binding site" evidence="16">
    <location>
        <position position="79"/>
    </location>
    <ligand>
        <name>Ca(2+)</name>
        <dbReference type="ChEBI" id="CHEBI:29108"/>
        <label>1</label>
    </ligand>
</feature>
<evidence type="ECO:0000256" key="11">
    <source>
        <dbReference type="ARBA" id="ARBA00023004"/>
    </source>
</evidence>
<reference evidence="21" key="1">
    <citation type="submission" date="2022-01" db="EMBL/GenBank/DDBJ databases">
        <authorList>
            <person name="Onele A.O."/>
            <person name="Anastasiia M.B."/>
            <person name="Ilya L.Y."/>
            <person name="Chasov A.V."/>
            <person name="Minibayeva F.V."/>
            <person name="Beckett R.P."/>
        </authorList>
    </citation>
    <scope>NUCLEOTIDE SEQUENCE</scope>
</reference>
<dbReference type="InterPro" id="IPR002016">
    <property type="entry name" value="Haem_peroxidase"/>
</dbReference>
<evidence type="ECO:0000256" key="5">
    <source>
        <dbReference type="ARBA" id="ARBA00022559"/>
    </source>
</evidence>
<keyword evidence="10 19" id="KW-0560">Oxidoreductase</keyword>
<evidence type="ECO:0000256" key="17">
    <source>
        <dbReference type="PIRSR" id="PIRSR600823-4"/>
    </source>
</evidence>
<evidence type="ECO:0000256" key="14">
    <source>
        <dbReference type="PIRSR" id="PIRSR600823-1"/>
    </source>
</evidence>
<feature type="binding site" evidence="16">
    <location>
        <position position="72"/>
    </location>
    <ligand>
        <name>Ca(2+)</name>
        <dbReference type="ChEBI" id="CHEBI:29108"/>
        <label>1</label>
    </ligand>
</feature>
<protein>
    <recommendedName>
        <fullName evidence="19">Peroxidase</fullName>
        <ecNumber evidence="19">1.11.1.7</ecNumber>
    </recommendedName>
</protein>
<name>A0A9Y0T8E4_DICSC</name>
<comment type="catalytic activity">
    <reaction evidence="1 19">
        <text>2 a phenolic donor + H2O2 = 2 a phenolic radical donor + 2 H2O</text>
        <dbReference type="Rhea" id="RHEA:56136"/>
        <dbReference type="ChEBI" id="CHEBI:15377"/>
        <dbReference type="ChEBI" id="CHEBI:16240"/>
        <dbReference type="ChEBI" id="CHEBI:139520"/>
        <dbReference type="ChEBI" id="CHEBI:139521"/>
        <dbReference type="EC" id="1.11.1.7"/>
    </reaction>
</comment>
<dbReference type="Pfam" id="PF00141">
    <property type="entry name" value="peroxidase"/>
    <property type="match status" value="1"/>
</dbReference>
<dbReference type="GO" id="GO:0140825">
    <property type="term" value="F:lactoperoxidase activity"/>
    <property type="evidence" value="ECO:0007669"/>
    <property type="project" value="UniProtKB-EC"/>
</dbReference>
<keyword evidence="7 16" id="KW-0479">Metal-binding</keyword>
<keyword evidence="6 19" id="KW-0349">Heme</keyword>
<evidence type="ECO:0000256" key="2">
    <source>
        <dbReference type="ARBA" id="ARBA00002322"/>
    </source>
</evidence>
<feature type="disulfide bond" evidence="18">
    <location>
        <begin position="73"/>
        <end position="78"/>
    </location>
</feature>
<dbReference type="GO" id="GO:0005576">
    <property type="term" value="C:extracellular region"/>
    <property type="evidence" value="ECO:0007669"/>
    <property type="project" value="UniProtKB-SubCell"/>
</dbReference>
<reference evidence="21" key="2">
    <citation type="journal article" date="2023" name="S. Afr. J. Bot.">
        <title>Class III peroxidase genes in the moss Dicranum scoparium: Identification and abiotic stress induced expression analysis.</title>
        <authorList>
            <person name="Onele A."/>
            <person name="Mazina A."/>
            <person name="Leksin I."/>
            <person name="Chasov A."/>
            <person name="Minibayeva F."/>
            <person name="Beckett R."/>
        </authorList>
    </citation>
    <scope>NUCLEOTIDE SEQUENCE</scope>
</reference>
<proteinExistence type="evidence at transcript level"/>
<keyword evidence="13" id="KW-0325">Glycoprotein</keyword>
<dbReference type="Gene3D" id="1.10.420.10">
    <property type="entry name" value="Peroxidase, domain 2"/>
    <property type="match status" value="1"/>
</dbReference>
<dbReference type="GO" id="GO:0006979">
    <property type="term" value="P:response to oxidative stress"/>
    <property type="evidence" value="ECO:0007669"/>
    <property type="project" value="UniProtKB-UniRule"/>
</dbReference>
<comment type="subcellular location">
    <subcellularLocation>
        <location evidence="3 19">Secreted</location>
    </subcellularLocation>
</comment>
<feature type="disulfide bond" evidence="18">
    <location>
        <begin position="201"/>
        <end position="228"/>
    </location>
</feature>
<dbReference type="PRINTS" id="PR00458">
    <property type="entry name" value="PEROXIDASE"/>
</dbReference>
<feature type="disulfide bond" evidence="18">
    <location>
        <begin position="122"/>
        <end position="316"/>
    </location>
</feature>
<dbReference type="PROSITE" id="PS00436">
    <property type="entry name" value="PEROXIDASE_2"/>
    <property type="match status" value="1"/>
</dbReference>
<organism evidence="21">
    <name type="scientific">Dicranum scoparium</name>
    <name type="common">Broom moss</name>
    <dbReference type="NCBI Taxonomy" id="3222"/>
    <lineage>
        <taxon>Eukaryota</taxon>
        <taxon>Viridiplantae</taxon>
        <taxon>Streptophyta</taxon>
        <taxon>Embryophyta</taxon>
        <taxon>Bryophyta</taxon>
        <taxon>Bryophytina</taxon>
        <taxon>Bryopsida</taxon>
        <taxon>Dicranidae</taxon>
        <taxon>Dicranales</taxon>
        <taxon>Dicranaceae</taxon>
        <taxon>Dicranum</taxon>
    </lineage>
</organism>
<dbReference type="FunFam" id="1.10.420.10:FF:000001">
    <property type="entry name" value="Peroxidase"/>
    <property type="match status" value="1"/>
</dbReference>
<dbReference type="EC" id="1.11.1.7" evidence="19"/>
<feature type="disulfide bond" evidence="18">
    <location>
        <begin position="40"/>
        <end position="116"/>
    </location>
</feature>
<evidence type="ECO:0000256" key="13">
    <source>
        <dbReference type="ARBA" id="ARBA00023180"/>
    </source>
</evidence>
<feature type="binding site" evidence="16">
    <location>
        <position position="240"/>
    </location>
    <ligand>
        <name>Ca(2+)</name>
        <dbReference type="ChEBI" id="CHEBI:29108"/>
        <label>2</label>
    </ligand>
</feature>
<keyword evidence="11 16" id="KW-0408">Iron</keyword>
<evidence type="ECO:0000256" key="18">
    <source>
        <dbReference type="PIRSR" id="PIRSR600823-5"/>
    </source>
</evidence>
<feature type="site" description="Transition state stabilizer" evidence="17">
    <location>
        <position position="67"/>
    </location>
</feature>
<evidence type="ECO:0000256" key="9">
    <source>
        <dbReference type="ARBA" id="ARBA00022837"/>
    </source>
</evidence>
<evidence type="ECO:0000259" key="20">
    <source>
        <dbReference type="PROSITE" id="PS50873"/>
    </source>
</evidence>
<evidence type="ECO:0000256" key="19">
    <source>
        <dbReference type="RuleBase" id="RU362060"/>
    </source>
</evidence>
<evidence type="ECO:0000256" key="10">
    <source>
        <dbReference type="ARBA" id="ARBA00023002"/>
    </source>
</evidence>
<keyword evidence="8 19" id="KW-0732">Signal</keyword>
<feature type="binding site" evidence="16">
    <location>
        <position position="81"/>
    </location>
    <ligand>
        <name>Ca(2+)</name>
        <dbReference type="ChEBI" id="CHEBI:29108"/>
        <label>1</label>
    </ligand>
</feature>
<dbReference type="PRINTS" id="PR00461">
    <property type="entry name" value="PLPEROXIDASE"/>
</dbReference>
<feature type="binding site" evidence="15">
    <location>
        <position position="164"/>
    </location>
    <ligand>
        <name>substrate</name>
    </ligand>
</feature>
<dbReference type="CDD" id="cd00693">
    <property type="entry name" value="secretory_peroxidase"/>
    <property type="match status" value="1"/>
</dbReference>
<dbReference type="InterPro" id="IPR010255">
    <property type="entry name" value="Haem_peroxidase_sf"/>
</dbReference>
<keyword evidence="12 18" id="KW-1015">Disulfide bond</keyword>
<dbReference type="FunFam" id="1.10.520.10:FF:000006">
    <property type="entry name" value="Peroxidase"/>
    <property type="match status" value="1"/>
</dbReference>
<feature type="signal peptide" evidence="19">
    <location>
        <begin position="1"/>
        <end position="29"/>
    </location>
</feature>
<comment type="cofactor">
    <cofactor evidence="16 19">
        <name>heme b</name>
        <dbReference type="ChEBI" id="CHEBI:60344"/>
    </cofactor>
    <text evidence="16 19">Binds 1 heme b (iron(II)-protoporphyrin IX) group per subunit.</text>
</comment>
<dbReference type="Gene3D" id="1.10.520.10">
    <property type="match status" value="1"/>
</dbReference>
<dbReference type="PANTHER" id="PTHR31517">
    <property type="match status" value="1"/>
</dbReference>
<evidence type="ECO:0000256" key="15">
    <source>
        <dbReference type="PIRSR" id="PIRSR600823-2"/>
    </source>
</evidence>
<evidence type="ECO:0000256" key="1">
    <source>
        <dbReference type="ARBA" id="ARBA00000189"/>
    </source>
</evidence>
<dbReference type="SUPFAM" id="SSF48113">
    <property type="entry name" value="Heme-dependent peroxidases"/>
    <property type="match status" value="1"/>
</dbReference>
<dbReference type="InterPro" id="IPR019794">
    <property type="entry name" value="Peroxidases_AS"/>
</dbReference>
<dbReference type="GO" id="GO:0020037">
    <property type="term" value="F:heme binding"/>
    <property type="evidence" value="ECO:0007669"/>
    <property type="project" value="UniProtKB-UniRule"/>
</dbReference>
<evidence type="ECO:0000256" key="16">
    <source>
        <dbReference type="PIRSR" id="PIRSR600823-3"/>
    </source>
</evidence>
<feature type="binding site" evidence="16">
    <location>
        <position position="77"/>
    </location>
    <ligand>
        <name>Ca(2+)</name>
        <dbReference type="ChEBI" id="CHEBI:29108"/>
        <label>1</label>
    </ligand>
</feature>
<feature type="active site" description="Proton acceptor" evidence="14">
    <location>
        <position position="71"/>
    </location>
</feature>
<dbReference type="AlphaFoldDB" id="A0A9Y0T8E4"/>
<evidence type="ECO:0000256" key="8">
    <source>
        <dbReference type="ARBA" id="ARBA00022729"/>
    </source>
</evidence>
<keyword evidence="9 16" id="KW-0106">Calcium</keyword>
<sequence length="320" mass="34909">MARVQRASSLLLVLVIGAALALSASQVDAQLTYRFYRTSCPNVESIITGVVKQAFKKDPTIAPGILRLSFHDCFVRGCDGSVLLAGANSERAATINNRLHGFEIIDQIKAAVEKACPRTVSCADILQYAARDSVVVTGGSSWKVYAGRRDGRVSNADEPAQNLPTGFSLAGELVSTFEQQGLSPSQMVDLSGAHTIGLTHCDHISNRIYTPVDPTLPKDLLKLFQKTCPKATTNTPIVLDQTSVSKFDTAYFKNIQKGRGVMTSDQELYNPDAYLRRYVDKNTNQNTFVHRFGAAMIAMGSIQVTVAPDGEIRKRCQYVN</sequence>
<comment type="function">
    <text evidence="2">Removal of H(2)O(2), oxidation of toxic reductants, biosynthesis and degradation of lignin, suberization, auxin catabolism, response to environmental stresses such as wounding, pathogen attack and oxidative stress. These functions might be dependent on each isozyme/isoform in each plant tissue.</text>
</comment>
<dbReference type="PROSITE" id="PS50873">
    <property type="entry name" value="PEROXIDASE_4"/>
    <property type="match status" value="1"/>
</dbReference>
<keyword evidence="5 19" id="KW-0575">Peroxidase</keyword>
<feature type="binding site" evidence="16">
    <location>
        <position position="248"/>
    </location>
    <ligand>
        <name>Ca(2+)</name>
        <dbReference type="ChEBI" id="CHEBI:29108"/>
        <label>2</label>
    </ligand>
</feature>
<evidence type="ECO:0000256" key="4">
    <source>
        <dbReference type="ARBA" id="ARBA00022525"/>
    </source>
</evidence>
<dbReference type="GO" id="GO:0042744">
    <property type="term" value="P:hydrogen peroxide catabolic process"/>
    <property type="evidence" value="ECO:0007669"/>
    <property type="project" value="UniProtKB-KW"/>
</dbReference>
<feature type="binding site" description="axial binding residue" evidence="16">
    <location>
        <position position="194"/>
    </location>
    <ligand>
        <name>heme b</name>
        <dbReference type="ChEBI" id="CHEBI:60344"/>
    </ligand>
    <ligandPart>
        <name>Fe</name>
        <dbReference type="ChEBI" id="CHEBI:18248"/>
    </ligandPart>
</feature>
<comment type="similarity">
    <text evidence="19">Belongs to the peroxidase family. Classical plant (class III) peroxidase subfamily.</text>
</comment>
<evidence type="ECO:0000313" key="21">
    <source>
        <dbReference type="EMBL" id="DBA08978.1"/>
    </source>
</evidence>
<feature type="domain" description="Plant heme peroxidase family profile" evidence="20">
    <location>
        <begin position="30"/>
        <end position="320"/>
    </location>
</feature>
<dbReference type="InterPro" id="IPR033905">
    <property type="entry name" value="Secretory_peroxidase"/>
</dbReference>
<accession>A0A9Y0T8E4</accession>
<feature type="non-terminal residue" evidence="21">
    <location>
        <position position="1"/>
    </location>
</feature>
<keyword evidence="19" id="KW-0376">Hydrogen peroxide</keyword>
<feature type="binding site" evidence="16">
    <location>
        <position position="195"/>
    </location>
    <ligand>
        <name>Ca(2+)</name>
        <dbReference type="ChEBI" id="CHEBI:29108"/>
        <label>2</label>
    </ligand>
</feature>
<feature type="binding site" evidence="16">
    <location>
        <position position="90"/>
    </location>
    <ligand>
        <name>Ca(2+)</name>
        <dbReference type="ChEBI" id="CHEBI:29108"/>
        <label>1</label>
    </ligand>
</feature>
<evidence type="ECO:0000256" key="7">
    <source>
        <dbReference type="ARBA" id="ARBA00022723"/>
    </source>
</evidence>
<dbReference type="InterPro" id="IPR000823">
    <property type="entry name" value="Peroxidase_pln"/>
</dbReference>
<evidence type="ECO:0000256" key="6">
    <source>
        <dbReference type="ARBA" id="ARBA00022617"/>
    </source>
</evidence>
<feature type="chain" id="PRO_5041020763" description="Peroxidase" evidence="19">
    <location>
        <begin position="30"/>
        <end position="320"/>
    </location>
</feature>
<dbReference type="PANTHER" id="PTHR31517:SF48">
    <property type="entry name" value="PEROXIDASE 16-RELATED"/>
    <property type="match status" value="1"/>
</dbReference>
<evidence type="ECO:0000256" key="12">
    <source>
        <dbReference type="ARBA" id="ARBA00023157"/>
    </source>
</evidence>
<keyword evidence="4 19" id="KW-0964">Secreted</keyword>